<evidence type="ECO:0000256" key="2">
    <source>
        <dbReference type="SAM" id="Phobius"/>
    </source>
</evidence>
<accession>A0A7X5C3R9</accession>
<gene>
    <name evidence="4" type="ORF">GT003_21675</name>
</gene>
<name>A0A7X5C3R9_9BACL</name>
<dbReference type="InterPro" id="IPR000326">
    <property type="entry name" value="PAP2/HPO"/>
</dbReference>
<evidence type="ECO:0000313" key="4">
    <source>
        <dbReference type="EMBL" id="NBC71614.1"/>
    </source>
</evidence>
<keyword evidence="5" id="KW-1185">Reference proteome</keyword>
<keyword evidence="2" id="KW-0812">Transmembrane</keyword>
<keyword evidence="2" id="KW-1133">Transmembrane helix</keyword>
<feature type="transmembrane region" description="Helical" evidence="2">
    <location>
        <begin position="222"/>
        <end position="240"/>
    </location>
</feature>
<proteinExistence type="predicted"/>
<dbReference type="PANTHER" id="PTHR14969:SF13">
    <property type="entry name" value="AT30094P"/>
    <property type="match status" value="1"/>
</dbReference>
<feature type="region of interest" description="Disordered" evidence="1">
    <location>
        <begin position="1"/>
        <end position="34"/>
    </location>
</feature>
<dbReference type="OrthoDB" id="9789113at2"/>
<dbReference type="Pfam" id="PF01569">
    <property type="entry name" value="PAP2"/>
    <property type="match status" value="1"/>
</dbReference>
<feature type="transmembrane region" description="Helical" evidence="2">
    <location>
        <begin position="42"/>
        <end position="62"/>
    </location>
</feature>
<feature type="compositionally biased region" description="Polar residues" evidence="1">
    <location>
        <begin position="11"/>
        <end position="27"/>
    </location>
</feature>
<keyword evidence="2" id="KW-0472">Membrane</keyword>
<dbReference type="Proteomes" id="UP000558113">
    <property type="component" value="Unassembled WGS sequence"/>
</dbReference>
<feature type="transmembrane region" description="Helical" evidence="2">
    <location>
        <begin position="92"/>
        <end position="116"/>
    </location>
</feature>
<protein>
    <submittedName>
        <fullName evidence="4">Phosphatase PAP2 family protein</fullName>
    </submittedName>
</protein>
<feature type="domain" description="Phosphatidic acid phosphatase type 2/haloperoxidase" evidence="3">
    <location>
        <begin position="122"/>
        <end position="237"/>
    </location>
</feature>
<dbReference type="AlphaFoldDB" id="A0A7X5C3R9"/>
<dbReference type="SUPFAM" id="SSF48317">
    <property type="entry name" value="Acid phosphatase/Vanadium-dependent haloperoxidase"/>
    <property type="match status" value="1"/>
</dbReference>
<feature type="transmembrane region" description="Helical" evidence="2">
    <location>
        <begin position="123"/>
        <end position="143"/>
    </location>
</feature>
<dbReference type="PANTHER" id="PTHR14969">
    <property type="entry name" value="SPHINGOSINE-1-PHOSPHATE PHOSPHOHYDROLASE"/>
    <property type="match status" value="1"/>
</dbReference>
<dbReference type="EMBL" id="JAAAMU010000012">
    <property type="protein sequence ID" value="NBC71614.1"/>
    <property type="molecule type" value="Genomic_DNA"/>
</dbReference>
<reference evidence="4 5" key="1">
    <citation type="submission" date="2020-01" db="EMBL/GenBank/DDBJ databases">
        <title>Paenibacillus soybeanensis sp. nov. isolated from the nodules of soybean (Glycine max(L.) Merr).</title>
        <authorList>
            <person name="Wang H."/>
        </authorList>
    </citation>
    <scope>NUCLEOTIDE SEQUENCE [LARGE SCALE GENOMIC DNA]</scope>
    <source>
        <strain evidence="4 5">DSM 23054</strain>
    </source>
</reference>
<comment type="caution">
    <text evidence="4">The sequence shown here is derived from an EMBL/GenBank/DDBJ whole genome shotgun (WGS) entry which is preliminary data.</text>
</comment>
<sequence>MVKSMHESAAPNKNTPADMQRKAQQTVRAEAAPPPERRRRAAIFHIGIAVFLVAFGILTWLVRKTAYFSVDLSVTRAIQAWNNPLADAAWRIVSWAGNAPQAAVVPVLLVLLLVLLGMYWEALAATLTAIVVEVSNLLLKVVIHRPRPASDLVHVTGMFKSYSFPSGHVMFYTGFYGFMFFLTYVLLKPSWKRTLLLILFGGAVTLVGASRIYLGAHWASDVLGAYLMGGMELLLFILVYRWGKPRFFLRQPVARETGRPGRADG</sequence>
<evidence type="ECO:0000313" key="5">
    <source>
        <dbReference type="Proteomes" id="UP000558113"/>
    </source>
</evidence>
<feature type="transmembrane region" description="Helical" evidence="2">
    <location>
        <begin position="169"/>
        <end position="187"/>
    </location>
</feature>
<evidence type="ECO:0000259" key="3">
    <source>
        <dbReference type="SMART" id="SM00014"/>
    </source>
</evidence>
<feature type="transmembrane region" description="Helical" evidence="2">
    <location>
        <begin position="194"/>
        <end position="216"/>
    </location>
</feature>
<dbReference type="Gene3D" id="1.20.144.10">
    <property type="entry name" value="Phosphatidic acid phosphatase type 2/haloperoxidase"/>
    <property type="match status" value="1"/>
</dbReference>
<dbReference type="SMART" id="SM00014">
    <property type="entry name" value="acidPPc"/>
    <property type="match status" value="1"/>
</dbReference>
<dbReference type="InterPro" id="IPR036938">
    <property type="entry name" value="PAP2/HPO_sf"/>
</dbReference>
<dbReference type="CDD" id="cd03392">
    <property type="entry name" value="PAP2_like_2"/>
    <property type="match status" value="1"/>
</dbReference>
<dbReference type="RefSeq" id="WP_161701733.1">
    <property type="nucleotide sequence ID" value="NZ_JAAAMU010000012.1"/>
</dbReference>
<evidence type="ECO:0000256" key="1">
    <source>
        <dbReference type="SAM" id="MobiDB-lite"/>
    </source>
</evidence>
<organism evidence="4 5">
    <name type="scientific">Paenibacillus sacheonensis</name>
    <dbReference type="NCBI Taxonomy" id="742054"/>
    <lineage>
        <taxon>Bacteria</taxon>
        <taxon>Bacillati</taxon>
        <taxon>Bacillota</taxon>
        <taxon>Bacilli</taxon>
        <taxon>Bacillales</taxon>
        <taxon>Paenibacillaceae</taxon>
        <taxon>Paenibacillus</taxon>
    </lineage>
</organism>